<protein>
    <recommendedName>
        <fullName evidence="1">DNA (cytosine-5-)-methyltransferase</fullName>
        <ecNumber evidence="1">2.1.1.37</ecNumber>
    </recommendedName>
</protein>
<proteinExistence type="predicted"/>
<dbReference type="EMBL" id="FBWH01000048">
    <property type="protein sequence ID" value="CUX63425.1"/>
    <property type="molecule type" value="Genomic_DNA"/>
</dbReference>
<dbReference type="PANTHER" id="PTHR10629">
    <property type="entry name" value="CYTOSINE-SPECIFIC METHYLTRANSFERASE"/>
    <property type="match status" value="1"/>
</dbReference>
<comment type="catalytic activity">
    <reaction evidence="6">
        <text>a 2'-deoxycytidine in DNA + S-adenosyl-L-methionine = a 5-methyl-2'-deoxycytidine in DNA + S-adenosyl-L-homocysteine + H(+)</text>
        <dbReference type="Rhea" id="RHEA:13681"/>
        <dbReference type="Rhea" id="RHEA-COMP:11369"/>
        <dbReference type="Rhea" id="RHEA-COMP:11370"/>
        <dbReference type="ChEBI" id="CHEBI:15378"/>
        <dbReference type="ChEBI" id="CHEBI:57856"/>
        <dbReference type="ChEBI" id="CHEBI:59789"/>
        <dbReference type="ChEBI" id="CHEBI:85452"/>
        <dbReference type="ChEBI" id="CHEBI:85454"/>
        <dbReference type="EC" id="2.1.1.37"/>
    </reaction>
</comment>
<sequence length="745" mass="80628">MYAETLLNHLAPPPQFSSRNRWDHGLPLIIDSFAGGGGASTGIEMALGRSPDLAINHNPQALALHAANHPDTLHISENIYKVDPLDYVAGQHIGLAWFSPDCKHFSKAKGGKPVERNIRDLAHIIPFWVERVQKSGGKIDVIIMENVEEFATWGPLVQTDRGLMPDPERKGETFQQWCKKLRRLGGKLEKRELRACDYGAPTIRKRLFVIIRFDGQKIVWPEPTHGAPDDADVIAGRKLPWRTAAECIDWSIPCPSIFDSSADIADKHGLKAIRPLADNTMARVARGMKRYVLDADRPFIVNLTHGARCEDIDEPAKTVTGANRGEKAVVLPHMVSYYGHGDLRAERTRELSDPISTIPCENRHAVVAPSVIRFNTGATGSDIREPAPTVTANSYIKRPGGAAPIGMIAPHLMTMRNAGKPFNGADEPTHTITAGGAGLSLVAPVLTAAQHGGSNRSVEDPHHTITASKKDQNSVIVPTLIQTGYGERDGQSPRCLDIDKPLGTVVAGGIKHAAAVAFVAQHNNDSRREGGVNPGRPADAPMSTATQSGSQQGVVSAFVARQFGTSTGHEIDRPSATVMADGAGKSQLVTPFLQAYYGTGDGGEENQPARTITTKDRHGHVEAMLDVPPFTEEQAARAREVAAFMRSHGFWDEREFVTLEIDGHTFVIVDIGMRMLTPRELFNAQGFPGDYQIDGVWVSEDGKETWIAFPKSVQVSCVGNSVSPPVAEALIGANCNHLVAVQVAA</sequence>
<dbReference type="PRINTS" id="PR00105">
    <property type="entry name" value="C5METTRFRASE"/>
</dbReference>
<dbReference type="GO" id="GO:0032259">
    <property type="term" value="P:methylation"/>
    <property type="evidence" value="ECO:0007669"/>
    <property type="project" value="UniProtKB-KW"/>
</dbReference>
<organism evidence="8 9">
    <name type="scientific">Agrobacterium genomosp. 13 str. CFBP 6927</name>
    <dbReference type="NCBI Taxonomy" id="1183428"/>
    <lineage>
        <taxon>Bacteria</taxon>
        <taxon>Pseudomonadati</taxon>
        <taxon>Pseudomonadota</taxon>
        <taxon>Alphaproteobacteria</taxon>
        <taxon>Hyphomicrobiales</taxon>
        <taxon>Rhizobiaceae</taxon>
        <taxon>Rhizobium/Agrobacterium group</taxon>
        <taxon>Agrobacterium</taxon>
        <taxon>Agrobacterium tumefaciens complex</taxon>
    </lineage>
</organism>
<dbReference type="SUPFAM" id="SSF53335">
    <property type="entry name" value="S-adenosyl-L-methionine-dependent methyltransferases"/>
    <property type="match status" value="1"/>
</dbReference>
<evidence type="ECO:0000256" key="5">
    <source>
        <dbReference type="ARBA" id="ARBA00022747"/>
    </source>
</evidence>
<keyword evidence="9" id="KW-1185">Reference proteome</keyword>
<feature type="region of interest" description="Disordered" evidence="7">
    <location>
        <begin position="522"/>
        <end position="551"/>
    </location>
</feature>
<reference evidence="8 9" key="1">
    <citation type="submission" date="2016-01" db="EMBL/GenBank/DDBJ databases">
        <authorList>
            <person name="Regsiter A."/>
            <person name="william w."/>
        </authorList>
    </citation>
    <scope>NUCLEOTIDE SEQUENCE [LARGE SCALE GENOMIC DNA]</scope>
    <source>
        <strain evidence="8 9">CFBP 6927</strain>
    </source>
</reference>
<keyword evidence="2 8" id="KW-0489">Methyltransferase</keyword>
<comment type="caution">
    <text evidence="8">The sequence shown here is derived from an EMBL/GenBank/DDBJ whole genome shotgun (WGS) entry which is preliminary data.</text>
</comment>
<dbReference type="InterPro" id="IPR029063">
    <property type="entry name" value="SAM-dependent_MTases_sf"/>
</dbReference>
<evidence type="ECO:0000256" key="3">
    <source>
        <dbReference type="ARBA" id="ARBA00022679"/>
    </source>
</evidence>
<accession>A0ABP2BPM8</accession>
<dbReference type="EC" id="2.1.1.37" evidence="1"/>
<keyword evidence="5" id="KW-0680">Restriction system</keyword>
<evidence type="ECO:0000256" key="4">
    <source>
        <dbReference type="ARBA" id="ARBA00022691"/>
    </source>
</evidence>
<evidence type="ECO:0000313" key="9">
    <source>
        <dbReference type="Proteomes" id="UP000191812"/>
    </source>
</evidence>
<gene>
    <name evidence="8" type="ORF">AGR13a_Lc90065</name>
</gene>
<dbReference type="PANTHER" id="PTHR10629:SF52">
    <property type="entry name" value="DNA (CYTOSINE-5)-METHYLTRANSFERASE 1"/>
    <property type="match status" value="1"/>
</dbReference>
<dbReference type="GO" id="GO:0008168">
    <property type="term" value="F:methyltransferase activity"/>
    <property type="evidence" value="ECO:0007669"/>
    <property type="project" value="UniProtKB-KW"/>
</dbReference>
<evidence type="ECO:0000313" key="8">
    <source>
        <dbReference type="EMBL" id="CUX63425.1"/>
    </source>
</evidence>
<dbReference type="Pfam" id="PF00145">
    <property type="entry name" value="DNA_methylase"/>
    <property type="match status" value="2"/>
</dbReference>
<dbReference type="Gene3D" id="3.90.120.10">
    <property type="entry name" value="DNA Methylase, subunit A, domain 2"/>
    <property type="match status" value="1"/>
</dbReference>
<evidence type="ECO:0000256" key="2">
    <source>
        <dbReference type="ARBA" id="ARBA00022603"/>
    </source>
</evidence>
<dbReference type="Gene3D" id="3.40.50.150">
    <property type="entry name" value="Vaccinia Virus protein VP39"/>
    <property type="match status" value="1"/>
</dbReference>
<keyword evidence="4" id="KW-0949">S-adenosyl-L-methionine</keyword>
<dbReference type="InterPro" id="IPR001525">
    <property type="entry name" value="C5_MeTfrase"/>
</dbReference>
<evidence type="ECO:0000256" key="6">
    <source>
        <dbReference type="ARBA" id="ARBA00047422"/>
    </source>
</evidence>
<evidence type="ECO:0000256" key="7">
    <source>
        <dbReference type="SAM" id="MobiDB-lite"/>
    </source>
</evidence>
<dbReference type="InterPro" id="IPR050390">
    <property type="entry name" value="C5-Methyltransferase"/>
</dbReference>
<dbReference type="Proteomes" id="UP000191812">
    <property type="component" value="Unassembled WGS sequence"/>
</dbReference>
<evidence type="ECO:0000256" key="1">
    <source>
        <dbReference type="ARBA" id="ARBA00011975"/>
    </source>
</evidence>
<keyword evidence="3" id="KW-0808">Transferase</keyword>
<name>A0ABP2BPM8_9HYPH</name>